<keyword evidence="5 9" id="KW-0833">Ubl conjugation pathway</keyword>
<dbReference type="Pfam" id="PF02338">
    <property type="entry name" value="OTU"/>
    <property type="match status" value="1"/>
</dbReference>
<comment type="function">
    <text evidence="9">Hydrolase that can remove conjugated ubiquitin from proteins and may therefore play an important regulatory role at the level of protein turnover by preventing degradation.</text>
</comment>
<evidence type="ECO:0000256" key="6">
    <source>
        <dbReference type="ARBA" id="ARBA00022801"/>
    </source>
</evidence>
<reference evidence="11" key="1">
    <citation type="submission" date="2022-03" db="EMBL/GenBank/DDBJ databases">
        <authorList>
            <person name="Legras J.-L."/>
            <person name="Devillers H."/>
            <person name="Grondin C."/>
        </authorList>
    </citation>
    <scope>NUCLEOTIDE SEQUENCE</scope>
    <source>
        <strain evidence="11">CLIB 1423</strain>
    </source>
</reference>
<comment type="caution">
    <text evidence="11">The sequence shown here is derived from an EMBL/GenBank/DDBJ whole genome shotgun (WGS) entry which is preliminary data.</text>
</comment>
<organism evidence="11 12">
    <name type="scientific">[Candida] railenensis</name>
    <dbReference type="NCBI Taxonomy" id="45579"/>
    <lineage>
        <taxon>Eukaryota</taxon>
        <taxon>Fungi</taxon>
        <taxon>Dikarya</taxon>
        <taxon>Ascomycota</taxon>
        <taxon>Saccharomycotina</taxon>
        <taxon>Pichiomycetes</taxon>
        <taxon>Debaryomycetaceae</taxon>
        <taxon>Kurtzmaniella</taxon>
    </lineage>
</organism>
<dbReference type="EC" id="3.4.19.12" evidence="9"/>
<keyword evidence="9" id="KW-0963">Cytoplasm</keyword>
<evidence type="ECO:0000256" key="8">
    <source>
        <dbReference type="ARBA" id="ARBA00022833"/>
    </source>
</evidence>
<dbReference type="InterPro" id="IPR038765">
    <property type="entry name" value="Papain-like_cys_pep_sf"/>
</dbReference>
<evidence type="ECO:0000313" key="12">
    <source>
        <dbReference type="Proteomes" id="UP000837801"/>
    </source>
</evidence>
<dbReference type="AlphaFoldDB" id="A0A9P0QRW4"/>
<dbReference type="EMBL" id="CAKXYY010000016">
    <property type="protein sequence ID" value="CAH2354366.1"/>
    <property type="molecule type" value="Genomic_DNA"/>
</dbReference>
<evidence type="ECO:0000256" key="5">
    <source>
        <dbReference type="ARBA" id="ARBA00022786"/>
    </source>
</evidence>
<dbReference type="Proteomes" id="UP000837801">
    <property type="component" value="Unassembled WGS sequence"/>
</dbReference>
<dbReference type="InterPro" id="IPR057766">
    <property type="entry name" value="Znf-C2H2_OTU1-like_C"/>
</dbReference>
<dbReference type="Gene3D" id="3.10.20.90">
    <property type="entry name" value="Phosphatidylinositol 3-kinase Catalytic Subunit, Chain A, domain 1"/>
    <property type="match status" value="1"/>
</dbReference>
<dbReference type="GO" id="GO:0016579">
    <property type="term" value="P:protein deubiquitination"/>
    <property type="evidence" value="ECO:0007669"/>
    <property type="project" value="TreeGrafter"/>
</dbReference>
<evidence type="ECO:0000256" key="3">
    <source>
        <dbReference type="ARBA" id="ARBA00022723"/>
    </source>
</evidence>
<dbReference type="OrthoDB" id="65596at2759"/>
<dbReference type="PROSITE" id="PS50802">
    <property type="entry name" value="OTU"/>
    <property type="match status" value="1"/>
</dbReference>
<dbReference type="GO" id="GO:0005634">
    <property type="term" value="C:nucleus"/>
    <property type="evidence" value="ECO:0007669"/>
    <property type="project" value="TreeGrafter"/>
</dbReference>
<evidence type="ECO:0000259" key="10">
    <source>
        <dbReference type="PROSITE" id="PS50802"/>
    </source>
</evidence>
<dbReference type="Gene3D" id="3.90.70.80">
    <property type="match status" value="1"/>
</dbReference>
<name>A0A9P0QRW4_9ASCO</name>
<evidence type="ECO:0000256" key="1">
    <source>
        <dbReference type="ARBA" id="ARBA00000707"/>
    </source>
</evidence>
<dbReference type="CDD" id="cd22745">
    <property type="entry name" value="OTU_OTU1"/>
    <property type="match status" value="1"/>
</dbReference>
<dbReference type="GO" id="GO:0030968">
    <property type="term" value="P:endoplasmic reticulum unfolded protein response"/>
    <property type="evidence" value="ECO:0007669"/>
    <property type="project" value="TreeGrafter"/>
</dbReference>
<dbReference type="PANTHER" id="PTHR13312">
    <property type="entry name" value="HIV-INDUCED PROTEIN-7-LIKE PROTEASE"/>
    <property type="match status" value="1"/>
</dbReference>
<dbReference type="GO" id="GO:0008270">
    <property type="term" value="F:zinc ion binding"/>
    <property type="evidence" value="ECO:0007669"/>
    <property type="project" value="UniProtKB-KW"/>
</dbReference>
<dbReference type="GO" id="GO:0036503">
    <property type="term" value="P:ERAD pathway"/>
    <property type="evidence" value="ECO:0007669"/>
    <property type="project" value="TreeGrafter"/>
</dbReference>
<dbReference type="GO" id="GO:0004843">
    <property type="term" value="F:cysteine-type deubiquitinase activity"/>
    <property type="evidence" value="ECO:0007669"/>
    <property type="project" value="UniProtKB-UniRule"/>
</dbReference>
<protein>
    <recommendedName>
        <fullName evidence="9">Ubiquitin thioesterase OTU</fullName>
        <ecNumber evidence="9">3.4.19.12</ecNumber>
    </recommendedName>
</protein>
<gene>
    <name evidence="11" type="ORF">CLIB1423_16S01068</name>
</gene>
<dbReference type="InterPro" id="IPR048857">
    <property type="entry name" value="OTU1_Ubl"/>
</dbReference>
<dbReference type="SUPFAM" id="SSF54001">
    <property type="entry name" value="Cysteine proteinases"/>
    <property type="match status" value="1"/>
</dbReference>
<dbReference type="Pfam" id="PF24560">
    <property type="entry name" value="zf-C2H2_OTU1_C"/>
    <property type="match status" value="1"/>
</dbReference>
<keyword evidence="3" id="KW-0479">Metal-binding</keyword>
<comment type="catalytic activity">
    <reaction evidence="1 9">
        <text>Thiol-dependent hydrolysis of ester, thioester, amide, peptide and isopeptide bonds formed by the C-terminal Gly of ubiquitin (a 76-residue protein attached to proteins as an intracellular targeting signal).</text>
        <dbReference type="EC" id="3.4.19.12"/>
    </reaction>
</comment>
<comment type="subcellular location">
    <subcellularLocation>
        <location evidence="9">Cytoplasm</location>
    </subcellularLocation>
</comment>
<evidence type="ECO:0000256" key="4">
    <source>
        <dbReference type="ARBA" id="ARBA00022771"/>
    </source>
</evidence>
<evidence type="ECO:0000256" key="9">
    <source>
        <dbReference type="RuleBase" id="RU367104"/>
    </source>
</evidence>
<keyword evidence="8" id="KW-0862">Zinc</keyword>
<proteinExistence type="predicted"/>
<keyword evidence="12" id="KW-1185">Reference proteome</keyword>
<dbReference type="CDD" id="cd17059">
    <property type="entry name" value="Ubl_OTU1"/>
    <property type="match status" value="1"/>
</dbReference>
<evidence type="ECO:0000256" key="7">
    <source>
        <dbReference type="ARBA" id="ARBA00022807"/>
    </source>
</evidence>
<keyword evidence="2" id="KW-0645">Protease</keyword>
<feature type="domain" description="OTU" evidence="10">
    <location>
        <begin position="110"/>
        <end position="240"/>
    </location>
</feature>
<sequence>MRFRIKSNIATKVVTVEGTLQNLVDEIKKQGLVQESNYVMSIKYGFPPQSVQLDDKSRDLGSLGIRSGDQLIVETSDSTVQEAEPAVAEVTRKKTEDIPNVFNSDLNSYTILRNVPDDNSCLFNSILYAKFAIRDNEGNLVQEEVSKLRTLVSKAIGENPILYDELVLGRPVDKYREWILKKDSWGGAIEIGIIAQHLNLDIYCLDVESANFIKFENSSSAEEFIVLVYSGIHYDVMARNLILSTKLSDKRKDECVFRKGSPEGKLFLEDCQELCRLLQTKNYSTNTTTFRVRCLECYEILVGEMGASNHGNKTGHYRFGEIKD</sequence>
<dbReference type="Pfam" id="PF21403">
    <property type="entry name" value="OTU1_UBXL"/>
    <property type="match status" value="1"/>
</dbReference>
<evidence type="ECO:0000256" key="2">
    <source>
        <dbReference type="ARBA" id="ARBA00022670"/>
    </source>
</evidence>
<keyword evidence="4" id="KW-0863">Zinc-finger</keyword>
<evidence type="ECO:0000313" key="11">
    <source>
        <dbReference type="EMBL" id="CAH2354366.1"/>
    </source>
</evidence>
<dbReference type="InterPro" id="IPR003323">
    <property type="entry name" value="OTU_dom"/>
</dbReference>
<dbReference type="PANTHER" id="PTHR13312:SF0">
    <property type="entry name" value="UBIQUITIN THIOESTERASE OTU1"/>
    <property type="match status" value="1"/>
</dbReference>
<dbReference type="GO" id="GO:0005829">
    <property type="term" value="C:cytosol"/>
    <property type="evidence" value="ECO:0007669"/>
    <property type="project" value="TreeGrafter"/>
</dbReference>
<keyword evidence="7 9" id="KW-0788">Thiol protease</keyword>
<accession>A0A9P0QRW4</accession>
<keyword evidence="6 9" id="KW-0378">Hydrolase</keyword>